<dbReference type="Proteomes" id="UP000199021">
    <property type="component" value="Unassembled WGS sequence"/>
</dbReference>
<dbReference type="GO" id="GO:0004792">
    <property type="term" value="F:thiosulfate-cyanide sulfurtransferase activity"/>
    <property type="evidence" value="ECO:0007669"/>
    <property type="project" value="TreeGrafter"/>
</dbReference>
<protein>
    <submittedName>
        <fullName evidence="2">Rhodanese-related sulfurtransferase</fullName>
    </submittedName>
</protein>
<dbReference type="EMBL" id="FOFB01000008">
    <property type="protein sequence ID" value="SEQ35945.1"/>
    <property type="molecule type" value="Genomic_DNA"/>
</dbReference>
<feature type="domain" description="Rhodanese" evidence="1">
    <location>
        <begin position="15"/>
        <end position="97"/>
    </location>
</feature>
<keyword evidence="2" id="KW-0808">Transferase</keyword>
<dbReference type="InParanoid" id="A0A1H9FDM3"/>
<accession>A0A1H9FDM3</accession>
<evidence type="ECO:0000259" key="1">
    <source>
        <dbReference type="PROSITE" id="PS50206"/>
    </source>
</evidence>
<dbReference type="SUPFAM" id="SSF52821">
    <property type="entry name" value="Rhodanese/Cell cycle control phosphatase"/>
    <property type="match status" value="1"/>
</dbReference>
<dbReference type="AlphaFoldDB" id="A0A1H9FDM3"/>
<keyword evidence="3" id="KW-1185">Reference proteome</keyword>
<evidence type="ECO:0000313" key="2">
    <source>
        <dbReference type="EMBL" id="SEQ35945.1"/>
    </source>
</evidence>
<dbReference type="SMART" id="SM00450">
    <property type="entry name" value="RHOD"/>
    <property type="match status" value="1"/>
</dbReference>
<dbReference type="PANTHER" id="PTHR44086:SF10">
    <property type="entry name" value="THIOSULFATE SULFURTRANSFERASE_RHODANESE-LIKE DOMAIN-CONTAINING PROTEIN 3"/>
    <property type="match status" value="1"/>
</dbReference>
<sequence>MDVTIQELKQREAEGKNDYVLLDVREDYERAEFNVGGIHIPLGVLTASFDKLANHKDDEIIVYCRSGKRSGMAQHLLQQSGFTNVRNLEGGMLAYQG</sequence>
<dbReference type="CDD" id="cd00158">
    <property type="entry name" value="RHOD"/>
    <property type="match status" value="1"/>
</dbReference>
<proteinExistence type="predicted"/>
<dbReference type="FunCoup" id="A0A1H9FDM3">
    <property type="interactions" value="274"/>
</dbReference>
<dbReference type="RefSeq" id="WP_090167673.1">
    <property type="nucleotide sequence ID" value="NZ_FOFB01000008.1"/>
</dbReference>
<dbReference type="InterPro" id="IPR001763">
    <property type="entry name" value="Rhodanese-like_dom"/>
</dbReference>
<gene>
    <name evidence="2" type="ORF">SAMN05444359_108192</name>
</gene>
<dbReference type="STRING" id="478744.SAMN05444359_108192"/>
<reference evidence="3" key="1">
    <citation type="submission" date="2016-10" db="EMBL/GenBank/DDBJ databases">
        <authorList>
            <person name="Varghese N."/>
            <person name="Submissions S."/>
        </authorList>
    </citation>
    <scope>NUCLEOTIDE SEQUENCE [LARGE SCALE GENOMIC DNA]</scope>
    <source>
        <strain evidence="3">DSM 24740</strain>
    </source>
</reference>
<organism evidence="2 3">
    <name type="scientific">Neolewinella agarilytica</name>
    <dbReference type="NCBI Taxonomy" id="478744"/>
    <lineage>
        <taxon>Bacteria</taxon>
        <taxon>Pseudomonadati</taxon>
        <taxon>Bacteroidota</taxon>
        <taxon>Saprospiria</taxon>
        <taxon>Saprospirales</taxon>
        <taxon>Lewinellaceae</taxon>
        <taxon>Neolewinella</taxon>
    </lineage>
</organism>
<name>A0A1H9FDM3_9BACT</name>
<dbReference type="Gene3D" id="3.40.250.10">
    <property type="entry name" value="Rhodanese-like domain"/>
    <property type="match status" value="1"/>
</dbReference>
<dbReference type="InterPro" id="IPR036873">
    <property type="entry name" value="Rhodanese-like_dom_sf"/>
</dbReference>
<dbReference type="Pfam" id="PF00581">
    <property type="entry name" value="Rhodanese"/>
    <property type="match status" value="1"/>
</dbReference>
<dbReference type="OrthoDB" id="9808735at2"/>
<dbReference type="PANTHER" id="PTHR44086">
    <property type="entry name" value="THIOSULFATE SULFURTRANSFERASE RDL2, MITOCHONDRIAL-RELATED"/>
    <property type="match status" value="1"/>
</dbReference>
<dbReference type="PROSITE" id="PS50206">
    <property type="entry name" value="RHODANESE_3"/>
    <property type="match status" value="1"/>
</dbReference>
<evidence type="ECO:0000313" key="3">
    <source>
        <dbReference type="Proteomes" id="UP000199021"/>
    </source>
</evidence>